<evidence type="ECO:0000256" key="9">
    <source>
        <dbReference type="ARBA" id="ARBA00023180"/>
    </source>
</evidence>
<comment type="function">
    <text evidence="10">Glycosyltransferase which elongates the O-linked glucose attached to EGF-like repeats in the extracellular domain of Notch proteins by catalyzing the addition of xylose.</text>
</comment>
<evidence type="ECO:0000256" key="12">
    <source>
        <dbReference type="ARBA" id="ARBA00049181"/>
    </source>
</evidence>
<dbReference type="InterPro" id="IPR051993">
    <property type="entry name" value="Glycosyltransferase_8"/>
</dbReference>
<keyword evidence="9" id="KW-0325">Glycoprotein</keyword>
<dbReference type="Pfam" id="PF01501">
    <property type="entry name" value="Glyco_transf_8"/>
    <property type="match status" value="1"/>
</dbReference>
<evidence type="ECO:0000256" key="1">
    <source>
        <dbReference type="ARBA" id="ARBA00004606"/>
    </source>
</evidence>
<sequence>MKWKMLFKFGITVIVLIAIYLYFALKSEDGGLNISESDTGVDSQIENEVSVKDKGDNDVNKNSKQALKTENGRSETENIRKTKRWLDAVHLSVVACGDRGEESIVMFKSAVLLSRKPLVFHIFADLPLQSYFKRQLDFWPDEFRNKIVYYHIYNITFPSENTEEWKKLFKPCASQRLFIPSILTDVNSLIYVDTDMLFLRPLEDLWSFFSLFNSTQLAALAPEHEDTATGWYNRFARHPYYGLLGVNSGVMLMNLTRLRSSEWLQSMLAYYKEYRYKITWGDQDLINIYFHYHPDELYVYNCDWNYRPDHCMYMSVCKEAEKNGVSVLHGCRRVWHNDKQPAFKAIYTAFKEHRLGDDLEYSLLKNMDHNLVKAVNTPCGKLKKILLKKISSVIKEVS</sequence>
<reference evidence="15 16" key="1">
    <citation type="submission" date="2022-12" db="EMBL/GenBank/DDBJ databases">
        <title>Chromosome-level genome of Tegillarca granosa.</title>
        <authorList>
            <person name="Kim J."/>
        </authorList>
    </citation>
    <scope>NUCLEOTIDE SEQUENCE [LARGE SCALE GENOMIC DNA]</scope>
    <source>
        <strain evidence="15">Teg-2019</strain>
        <tissue evidence="15">Adductor muscle</tissue>
    </source>
</reference>
<feature type="region of interest" description="Disordered" evidence="13">
    <location>
        <begin position="51"/>
        <end position="75"/>
    </location>
</feature>
<keyword evidence="3" id="KW-0328">Glycosyltransferase</keyword>
<evidence type="ECO:0000256" key="3">
    <source>
        <dbReference type="ARBA" id="ARBA00022676"/>
    </source>
</evidence>
<evidence type="ECO:0000256" key="6">
    <source>
        <dbReference type="ARBA" id="ARBA00022968"/>
    </source>
</evidence>
<evidence type="ECO:0000256" key="2">
    <source>
        <dbReference type="ARBA" id="ARBA00006351"/>
    </source>
</evidence>
<proteinExistence type="inferred from homology"/>
<dbReference type="EMBL" id="JARBDR010000921">
    <property type="protein sequence ID" value="KAJ8299065.1"/>
    <property type="molecule type" value="Genomic_DNA"/>
</dbReference>
<evidence type="ECO:0000256" key="4">
    <source>
        <dbReference type="ARBA" id="ARBA00022679"/>
    </source>
</evidence>
<keyword evidence="4" id="KW-0808">Transferase</keyword>
<evidence type="ECO:0000256" key="7">
    <source>
        <dbReference type="ARBA" id="ARBA00022989"/>
    </source>
</evidence>
<comment type="similarity">
    <text evidence="2">Belongs to the glycosyltransferase 8 family.</text>
</comment>
<dbReference type="InterPro" id="IPR029044">
    <property type="entry name" value="Nucleotide-diphossugar_trans"/>
</dbReference>
<dbReference type="EC" id="2.4.2.42" evidence="11"/>
<keyword evidence="16" id="KW-1185">Reference proteome</keyword>
<dbReference type="PANTHER" id="PTHR46012:SF2">
    <property type="entry name" value="IP22168P"/>
    <property type="match status" value="1"/>
</dbReference>
<dbReference type="PANTHER" id="PTHR46012">
    <property type="entry name" value="IP22168P"/>
    <property type="match status" value="1"/>
</dbReference>
<evidence type="ECO:0000256" key="10">
    <source>
        <dbReference type="ARBA" id="ARBA00037301"/>
    </source>
</evidence>
<evidence type="ECO:0000313" key="16">
    <source>
        <dbReference type="Proteomes" id="UP001217089"/>
    </source>
</evidence>
<accession>A0ABQ9E6I4</accession>
<keyword evidence="6" id="KW-0735">Signal-anchor</keyword>
<evidence type="ECO:0000256" key="11">
    <source>
        <dbReference type="ARBA" id="ARBA00038854"/>
    </source>
</evidence>
<evidence type="ECO:0000256" key="13">
    <source>
        <dbReference type="SAM" id="MobiDB-lite"/>
    </source>
</evidence>
<feature type="transmembrane region" description="Helical" evidence="14">
    <location>
        <begin position="7"/>
        <end position="25"/>
    </location>
</feature>
<evidence type="ECO:0000256" key="5">
    <source>
        <dbReference type="ARBA" id="ARBA00022692"/>
    </source>
</evidence>
<dbReference type="Proteomes" id="UP001217089">
    <property type="component" value="Unassembled WGS sequence"/>
</dbReference>
<keyword evidence="8 14" id="KW-0472">Membrane</keyword>
<gene>
    <name evidence="15" type="ORF">KUTeg_023125</name>
</gene>
<dbReference type="Gene3D" id="3.90.550.10">
    <property type="entry name" value="Spore Coat Polysaccharide Biosynthesis Protein SpsA, Chain A"/>
    <property type="match status" value="1"/>
</dbReference>
<dbReference type="InterPro" id="IPR002495">
    <property type="entry name" value="Glyco_trans_8"/>
</dbReference>
<keyword evidence="7 14" id="KW-1133">Transmembrane helix</keyword>
<organism evidence="15 16">
    <name type="scientific">Tegillarca granosa</name>
    <name type="common">Malaysian cockle</name>
    <name type="synonym">Anadara granosa</name>
    <dbReference type="NCBI Taxonomy" id="220873"/>
    <lineage>
        <taxon>Eukaryota</taxon>
        <taxon>Metazoa</taxon>
        <taxon>Spiralia</taxon>
        <taxon>Lophotrochozoa</taxon>
        <taxon>Mollusca</taxon>
        <taxon>Bivalvia</taxon>
        <taxon>Autobranchia</taxon>
        <taxon>Pteriomorphia</taxon>
        <taxon>Arcoida</taxon>
        <taxon>Arcoidea</taxon>
        <taxon>Arcidae</taxon>
        <taxon>Tegillarca</taxon>
    </lineage>
</organism>
<evidence type="ECO:0000313" key="15">
    <source>
        <dbReference type="EMBL" id="KAJ8299065.1"/>
    </source>
</evidence>
<evidence type="ECO:0000256" key="14">
    <source>
        <dbReference type="SAM" id="Phobius"/>
    </source>
</evidence>
<feature type="compositionally biased region" description="Basic and acidic residues" evidence="13">
    <location>
        <begin position="51"/>
        <end position="61"/>
    </location>
</feature>
<keyword evidence="5 14" id="KW-0812">Transmembrane</keyword>
<evidence type="ECO:0000256" key="8">
    <source>
        <dbReference type="ARBA" id="ARBA00023136"/>
    </source>
</evidence>
<protein>
    <recommendedName>
        <fullName evidence="11">UDP-D-xylose:beta-D-glucoside alpha-1,3-D-xylosyltransferase</fullName>
        <ecNumber evidence="11">2.4.2.42</ecNumber>
    </recommendedName>
</protein>
<comment type="subcellular location">
    <subcellularLocation>
        <location evidence="1">Membrane</location>
        <topology evidence="1">Single-pass type II membrane protein</topology>
    </subcellularLocation>
</comment>
<dbReference type="SUPFAM" id="SSF53448">
    <property type="entry name" value="Nucleotide-diphospho-sugar transferases"/>
    <property type="match status" value="1"/>
</dbReference>
<comment type="caution">
    <text evidence="15">The sequence shown here is derived from an EMBL/GenBank/DDBJ whole genome shotgun (WGS) entry which is preliminary data.</text>
</comment>
<comment type="catalytic activity">
    <reaction evidence="12">
        <text>3-O-(beta-D-glucosyl)-L-seryl-[EGF-like domain protein] + UDP-alpha-D-xylose = 3-O-[alpha-D-xylosyl-(1-&gt;3)-beta-D-glucosyl]-L-seryl-[EGF-like domain protein] + UDP + H(+)</text>
        <dbReference type="Rhea" id="RHEA:56064"/>
        <dbReference type="Rhea" id="RHEA-COMP:14610"/>
        <dbReference type="Rhea" id="RHEA-COMP:14611"/>
        <dbReference type="ChEBI" id="CHEBI:15378"/>
        <dbReference type="ChEBI" id="CHEBI:57632"/>
        <dbReference type="ChEBI" id="CHEBI:58223"/>
        <dbReference type="ChEBI" id="CHEBI:140575"/>
        <dbReference type="ChEBI" id="CHEBI:140576"/>
        <dbReference type="EC" id="2.4.2.42"/>
    </reaction>
</comment>
<name>A0ABQ9E6I4_TEGGR</name>